<evidence type="ECO:0000256" key="2">
    <source>
        <dbReference type="SAM" id="SignalP"/>
    </source>
</evidence>
<name>B3PES9_CELJU</name>
<dbReference type="RefSeq" id="WP_012487277.1">
    <property type="nucleotide sequence ID" value="NC_010995.1"/>
</dbReference>
<evidence type="ECO:0000256" key="1">
    <source>
        <dbReference type="SAM" id="MobiDB-lite"/>
    </source>
</evidence>
<organism evidence="3 4">
    <name type="scientific">Cellvibrio japonicus (strain Ueda107)</name>
    <name type="common">Pseudomonas fluorescens subsp. cellulosa</name>
    <dbReference type="NCBI Taxonomy" id="498211"/>
    <lineage>
        <taxon>Bacteria</taxon>
        <taxon>Pseudomonadati</taxon>
        <taxon>Pseudomonadota</taxon>
        <taxon>Gammaproteobacteria</taxon>
        <taxon>Cellvibrionales</taxon>
        <taxon>Cellvibrionaceae</taxon>
        <taxon>Cellvibrio</taxon>
    </lineage>
</organism>
<dbReference type="OrthoDB" id="5699193at2"/>
<accession>B3PES9</accession>
<feature type="signal peptide" evidence="2">
    <location>
        <begin position="1"/>
        <end position="16"/>
    </location>
</feature>
<feature type="region of interest" description="Disordered" evidence="1">
    <location>
        <begin position="25"/>
        <end position="44"/>
    </location>
</feature>
<keyword evidence="2" id="KW-0732">Signal</keyword>
<protein>
    <submittedName>
        <fullName evidence="3">Putative lipoprotein</fullName>
    </submittedName>
</protein>
<sequence length="551" mass="58846">MSMRLMAIFLSLVVVACGGSGGASSGSSSQASSTGSQSSSSVSGPLTLEGRVTFDHVPFTKPLPTGLDYAATEIRPGRGLVVELLNSNNQVIASTLTDMEGYYLFQVPARQSLRVRVKAQLQSSGNPSWDISVRDNTSSNALYVLDGGLASTGTTDSTRNLHAASGWTDSAYGNTRAAAPFAILDAVYTGVQRFIEVGFDGDFAPLNLYWSVKNLPVEGDLTLGEIGTSFYGGPDKTGVSSIYILGDENNDTDEYDTHVILHEWGHYIEATLSRTDTLGGDHPEASGLDMRVAMSEGFATGLAAILLDNPRYADSSGVRQGQSYNVDVSRTNNSPKGWFAEASVYSILYNYYVSGSSKIARDFSDIVAAITAPELIDNDAFISIYVFTNQLKKQAPAHSPLLSQLLTGQSIFGTGDYGDGEVNAGGNLNNVPVYKLLLTDGSSVELCSTNGYGTYNRLGNAQYARFTIHNTGNYRFSAQKSAQTMGVTDPDFYIYHQGVLLAVAESAVPNRESLAVSLSPGNYVMELVEAENLYGNQGFGTACFNLSLLPD</sequence>
<evidence type="ECO:0000313" key="3">
    <source>
        <dbReference type="EMBL" id="ACE83446.1"/>
    </source>
</evidence>
<keyword evidence="3" id="KW-0449">Lipoprotein</keyword>
<dbReference type="PROSITE" id="PS51257">
    <property type="entry name" value="PROKAR_LIPOPROTEIN"/>
    <property type="match status" value="1"/>
</dbReference>
<dbReference type="InterPro" id="IPR013783">
    <property type="entry name" value="Ig-like_fold"/>
</dbReference>
<feature type="chain" id="PRO_5002796604" evidence="2">
    <location>
        <begin position="17"/>
        <end position="551"/>
    </location>
</feature>
<dbReference type="KEGG" id="cja:CJA_1653"/>
<keyword evidence="4" id="KW-1185">Reference proteome</keyword>
<dbReference type="Proteomes" id="UP000001036">
    <property type="component" value="Chromosome"/>
</dbReference>
<dbReference type="EMBL" id="CP000934">
    <property type="protein sequence ID" value="ACE83446.1"/>
    <property type="molecule type" value="Genomic_DNA"/>
</dbReference>
<dbReference type="HOGENOM" id="CLU_029842_0_0_6"/>
<dbReference type="STRING" id="498211.CJA_1653"/>
<dbReference type="eggNOG" id="ENOG502ZAH5">
    <property type="taxonomic scope" value="Bacteria"/>
</dbReference>
<dbReference type="AlphaFoldDB" id="B3PES9"/>
<gene>
    <name evidence="3" type="ordered locus">CJA_1653</name>
</gene>
<evidence type="ECO:0000313" key="4">
    <source>
        <dbReference type="Proteomes" id="UP000001036"/>
    </source>
</evidence>
<proteinExistence type="predicted"/>
<reference evidence="3 4" key="1">
    <citation type="journal article" date="2008" name="J. Bacteriol.">
        <title>Insights into plant cell wall degradation from the genome sequence of the soil bacterium Cellvibrio japonicus.</title>
        <authorList>
            <person name="Deboy R.T."/>
            <person name="Mongodin E.F."/>
            <person name="Fouts D.E."/>
            <person name="Tailford L.E."/>
            <person name="Khouri H."/>
            <person name="Emerson J.B."/>
            <person name="Mohamoud Y."/>
            <person name="Watkins K."/>
            <person name="Henrissat B."/>
            <person name="Gilbert H.J."/>
            <person name="Nelson K.E."/>
        </authorList>
    </citation>
    <scope>NUCLEOTIDE SEQUENCE [LARGE SCALE GENOMIC DNA]</scope>
    <source>
        <strain evidence="3 4">Ueda107</strain>
    </source>
</reference>
<dbReference type="Gene3D" id="2.60.40.10">
    <property type="entry name" value="Immunoglobulins"/>
    <property type="match status" value="1"/>
</dbReference>